<keyword evidence="10" id="KW-0472">Membrane</keyword>
<evidence type="ECO:0000256" key="17">
    <source>
        <dbReference type="ARBA" id="ARBA00047509"/>
    </source>
</evidence>
<dbReference type="STRING" id="29088.A0A2Y9H0D5"/>
<keyword evidence="5" id="KW-0808">Transferase</keyword>
<protein>
    <recommendedName>
        <fullName evidence="13">beta-D-galactosyl-(1-&gt;3)-N-acetyl-beta-D-galactosaminide alpha-2,3-sialyltransferase</fullName>
        <ecNumber evidence="13">2.4.3.2</ecNumber>
    </recommendedName>
    <alternativeName>
        <fullName evidence="14">Monosialoganglioside sialyltransferase</fullName>
    </alternativeName>
</protein>
<comment type="pathway">
    <text evidence="2">Glycolipid biosynthesis.</text>
</comment>
<keyword evidence="9" id="KW-0333">Golgi apparatus</keyword>
<evidence type="ECO:0000256" key="12">
    <source>
        <dbReference type="ARBA" id="ARBA00036292"/>
    </source>
</evidence>
<feature type="signal peptide" evidence="18">
    <location>
        <begin position="1"/>
        <end position="27"/>
    </location>
</feature>
<comment type="catalytic activity">
    <reaction evidence="17">
        <text>ganglioside GM1 (d18:1(4E)/18:0) + CMP-N-acetyl-beta-neuraminate = ganglioside GD1a (18:1(4E)/18:0) + CMP + H(+)</text>
        <dbReference type="Rhea" id="RHEA:48248"/>
        <dbReference type="ChEBI" id="CHEBI:15378"/>
        <dbReference type="ChEBI" id="CHEBI:57812"/>
        <dbReference type="ChEBI" id="CHEBI:60377"/>
        <dbReference type="ChEBI" id="CHEBI:73110"/>
        <dbReference type="ChEBI" id="CHEBI:90153"/>
    </reaction>
    <physiologicalReaction direction="left-to-right" evidence="17">
        <dbReference type="Rhea" id="RHEA:48249"/>
    </physiologicalReaction>
</comment>
<keyword evidence="18" id="KW-0732">Signal</keyword>
<evidence type="ECO:0000256" key="11">
    <source>
        <dbReference type="ARBA" id="ARBA00023180"/>
    </source>
</evidence>
<dbReference type="GO" id="GO:0097503">
    <property type="term" value="P:sialylation"/>
    <property type="evidence" value="ECO:0007669"/>
    <property type="project" value="TreeGrafter"/>
</dbReference>
<keyword evidence="11" id="KW-0325">Glycoprotein</keyword>
<keyword evidence="7" id="KW-0735">Signal-anchor</keyword>
<feature type="chain" id="PRO_5016046806" description="beta-D-galactosyl-(1-&gt;3)-N-acetyl-beta-D-galactosaminide alpha-2,3-sialyltransferase" evidence="18">
    <location>
        <begin position="28"/>
        <end position="313"/>
    </location>
</feature>
<evidence type="ECO:0000256" key="9">
    <source>
        <dbReference type="ARBA" id="ARBA00023034"/>
    </source>
</evidence>
<dbReference type="Proteomes" id="UP000248481">
    <property type="component" value="Chromosome 10"/>
</dbReference>
<dbReference type="AlphaFoldDB" id="A0A2Y9H0D5"/>
<evidence type="ECO:0000256" key="13">
    <source>
        <dbReference type="ARBA" id="ARBA00039106"/>
    </source>
</evidence>
<evidence type="ECO:0000256" key="7">
    <source>
        <dbReference type="ARBA" id="ARBA00022968"/>
    </source>
</evidence>
<keyword evidence="8" id="KW-1133">Transmembrane helix</keyword>
<comment type="catalytic activity">
    <reaction evidence="16">
        <text>a ganglioside GM1 (d18:1(4E)) + CMP-N-acetyl-beta-neuraminate = a ganglioside GD1a (d18:1(4E)) + CMP + H(+)</text>
        <dbReference type="Rhea" id="RHEA:18021"/>
        <dbReference type="ChEBI" id="CHEBI:15378"/>
        <dbReference type="ChEBI" id="CHEBI:57812"/>
        <dbReference type="ChEBI" id="CHEBI:60377"/>
        <dbReference type="ChEBI" id="CHEBI:77709"/>
        <dbReference type="ChEBI" id="CHEBI:78445"/>
        <dbReference type="EC" id="2.4.3.2"/>
    </reaction>
    <physiologicalReaction direction="left-to-right" evidence="16">
        <dbReference type="Rhea" id="RHEA:18022"/>
    </physiologicalReaction>
</comment>
<dbReference type="RefSeq" id="XP_021544977.1">
    <property type="nucleotide sequence ID" value="XM_021689302.1"/>
</dbReference>
<name>A0A2Y9H0D5_NEOSC</name>
<sequence length="313" mass="35545">MKHLWQIFVLWVFWVLLLWLMAPCLDPRPELAPQEKLMVLVPLHCNCPWLKLRTSGCPSEMLNSSLRHHRVGEGNGFAACYGKTVEYLTGATESLTPVLWWLGMNSASGLGQMWEKLFKVIPRPSVSHFHLYCGTCALVGYPTTLRASGLSHNINQCTAAFRMSQGHAQGFETVGNQTTRRFVYPWNASIRGSWRQLVLLLLKLSGLAWTSDAPSEEVMVWEPRRSCASRRAPKLLMKLETTISRAPGLYLLPDSFLYSDEVQPPLCENMEVKRLVVCALLHRVLVTNFTVLKYIHKTYLVRDISQPPTRCGM</sequence>
<comment type="catalytic activity">
    <reaction evidence="15">
        <text>a ganglioside GA1 (d18:1(4E)) + CMP-N-acetyl-beta-neuraminate = a ganglioside GM1b (d18:1(4E)) + CMP + H(+)</text>
        <dbReference type="Rhea" id="RHEA:47560"/>
        <dbReference type="ChEBI" id="CHEBI:15378"/>
        <dbReference type="ChEBI" id="CHEBI:27938"/>
        <dbReference type="ChEBI" id="CHEBI:57812"/>
        <dbReference type="ChEBI" id="CHEBI:60377"/>
        <dbReference type="ChEBI" id="CHEBI:78568"/>
    </reaction>
    <physiologicalReaction direction="left-to-right" evidence="15">
        <dbReference type="Rhea" id="RHEA:47561"/>
    </physiologicalReaction>
</comment>
<evidence type="ECO:0000256" key="14">
    <source>
        <dbReference type="ARBA" id="ARBA00042990"/>
    </source>
</evidence>
<keyword evidence="4" id="KW-0328">Glycosyltransferase</keyword>
<evidence type="ECO:0000256" key="3">
    <source>
        <dbReference type="ARBA" id="ARBA00006003"/>
    </source>
</evidence>
<evidence type="ECO:0000256" key="10">
    <source>
        <dbReference type="ARBA" id="ARBA00023136"/>
    </source>
</evidence>
<evidence type="ECO:0000313" key="19">
    <source>
        <dbReference type="Proteomes" id="UP000248481"/>
    </source>
</evidence>
<dbReference type="InParanoid" id="A0A2Y9H0D5"/>
<dbReference type="Gene3D" id="3.90.1480.20">
    <property type="entry name" value="Glycosyl transferase family 29"/>
    <property type="match status" value="1"/>
</dbReference>
<dbReference type="KEGG" id="nsu:110579638"/>
<gene>
    <name evidence="20" type="primary">C10H20orf173</name>
</gene>
<dbReference type="CTD" id="102140747"/>
<dbReference type="GO" id="GO:0047288">
    <property type="term" value="F:beta-D-galactosyl-(1-&gt;3)-N-acetyl-beta-D-galactosaminide alpha-2,3- sialyltransferase"/>
    <property type="evidence" value="ECO:0007669"/>
    <property type="project" value="UniProtKB-EC"/>
</dbReference>
<keyword evidence="6" id="KW-0812">Transmembrane</keyword>
<dbReference type="InterPro" id="IPR038578">
    <property type="entry name" value="GT29-like_sf"/>
</dbReference>
<proteinExistence type="inferred from homology"/>
<evidence type="ECO:0000256" key="4">
    <source>
        <dbReference type="ARBA" id="ARBA00022676"/>
    </source>
</evidence>
<evidence type="ECO:0000256" key="8">
    <source>
        <dbReference type="ARBA" id="ARBA00022989"/>
    </source>
</evidence>
<dbReference type="InterPro" id="IPR051757">
    <property type="entry name" value="Beta-gal_alpha2-3_sialyltrans"/>
</dbReference>
<dbReference type="PANTHER" id="PTHR46032">
    <property type="entry name" value="ALPHA-2,3-SIALYLTRANSFERASE ST3GAL I ISOFORM X1"/>
    <property type="match status" value="1"/>
</dbReference>
<dbReference type="PANTHER" id="PTHR46032:SF7">
    <property type="entry name" value="RIKEN CDNA 6430550D23 GENE"/>
    <property type="match status" value="1"/>
</dbReference>
<evidence type="ECO:0000256" key="1">
    <source>
        <dbReference type="ARBA" id="ARBA00004323"/>
    </source>
</evidence>
<evidence type="ECO:0000256" key="2">
    <source>
        <dbReference type="ARBA" id="ARBA00004934"/>
    </source>
</evidence>
<dbReference type="GO" id="GO:0003836">
    <property type="term" value="F:beta-galactoside (CMP) alpha-2,3-sialyltransferase activity"/>
    <property type="evidence" value="ECO:0007669"/>
    <property type="project" value="UniProtKB-EC"/>
</dbReference>
<reference evidence="20" key="1">
    <citation type="submission" date="2025-08" db="UniProtKB">
        <authorList>
            <consortium name="RefSeq"/>
        </authorList>
    </citation>
    <scope>IDENTIFICATION</scope>
    <source>
        <tissue evidence="20">Blood</tissue>
    </source>
</reference>
<accession>A0A2Y9H0D5</accession>
<evidence type="ECO:0000256" key="16">
    <source>
        <dbReference type="ARBA" id="ARBA00043773"/>
    </source>
</evidence>
<evidence type="ECO:0000313" key="20">
    <source>
        <dbReference type="RefSeq" id="XP_021544977.1"/>
    </source>
</evidence>
<dbReference type="GeneID" id="110579638"/>
<comment type="similarity">
    <text evidence="3">Belongs to the glycosyltransferase 29 family.</text>
</comment>
<evidence type="ECO:0000256" key="6">
    <source>
        <dbReference type="ARBA" id="ARBA00022692"/>
    </source>
</evidence>
<comment type="catalytic activity">
    <reaction evidence="12">
        <text>a beta-D-galactosyl-(1-&gt;3)-N-acetyl-alpha-D-galactosaminyl derivative + CMP-N-acetyl-beta-neuraminate = an N-acetyl-alpha-neuraminyl-(2-&gt;3)-beta-D-galactosyl-(1-&gt;3)-N-acetyl-alpha-D-galactosaminyl derivative + CMP + H(+)</text>
        <dbReference type="Rhea" id="RHEA:21616"/>
        <dbReference type="ChEBI" id="CHEBI:15378"/>
        <dbReference type="ChEBI" id="CHEBI:57812"/>
        <dbReference type="ChEBI" id="CHEBI:60377"/>
        <dbReference type="ChEBI" id="CHEBI:133470"/>
        <dbReference type="ChEBI" id="CHEBI:139596"/>
        <dbReference type="EC" id="2.4.3.4"/>
    </reaction>
    <physiologicalReaction direction="left-to-right" evidence="12">
        <dbReference type="Rhea" id="RHEA:21617"/>
    </physiologicalReaction>
</comment>
<dbReference type="EC" id="2.4.3.2" evidence="13"/>
<evidence type="ECO:0000256" key="18">
    <source>
        <dbReference type="SAM" id="SignalP"/>
    </source>
</evidence>
<dbReference type="InterPro" id="IPR001675">
    <property type="entry name" value="Glyco_trans_29"/>
</dbReference>
<evidence type="ECO:0000256" key="5">
    <source>
        <dbReference type="ARBA" id="ARBA00022679"/>
    </source>
</evidence>
<comment type="subcellular location">
    <subcellularLocation>
        <location evidence="1">Golgi apparatus membrane</location>
        <topology evidence="1">Single-pass type II membrane protein</topology>
    </subcellularLocation>
</comment>
<dbReference type="GO" id="GO:0000139">
    <property type="term" value="C:Golgi membrane"/>
    <property type="evidence" value="ECO:0007669"/>
    <property type="project" value="UniProtKB-SubCell"/>
</dbReference>
<organism evidence="19 20">
    <name type="scientific">Neomonachus schauinslandi</name>
    <name type="common">Hawaiian monk seal</name>
    <name type="synonym">Monachus schauinslandi</name>
    <dbReference type="NCBI Taxonomy" id="29088"/>
    <lineage>
        <taxon>Eukaryota</taxon>
        <taxon>Metazoa</taxon>
        <taxon>Chordata</taxon>
        <taxon>Craniata</taxon>
        <taxon>Vertebrata</taxon>
        <taxon>Euteleostomi</taxon>
        <taxon>Mammalia</taxon>
        <taxon>Eutheria</taxon>
        <taxon>Laurasiatheria</taxon>
        <taxon>Carnivora</taxon>
        <taxon>Caniformia</taxon>
        <taxon>Pinnipedia</taxon>
        <taxon>Phocidae</taxon>
        <taxon>Monachinae</taxon>
        <taxon>Monachini</taxon>
        <taxon>Neomonachus</taxon>
    </lineage>
</organism>
<evidence type="ECO:0000256" key="15">
    <source>
        <dbReference type="ARBA" id="ARBA00043673"/>
    </source>
</evidence>
<keyword evidence="19" id="KW-1185">Reference proteome</keyword>
<dbReference type="Pfam" id="PF00777">
    <property type="entry name" value="Glyco_transf_29"/>
    <property type="match status" value="1"/>
</dbReference>